<name>A0A418V3A9_RHOPL</name>
<keyword evidence="3" id="KW-0472">Membrane</keyword>
<feature type="region of interest" description="Disordered" evidence="2">
    <location>
        <begin position="1"/>
        <end position="67"/>
    </location>
</feature>
<reference evidence="4 5" key="1">
    <citation type="submission" date="2018-09" db="EMBL/GenBank/DDBJ databases">
        <title>Draft genome sequence of Rhodopseudomonas palustris 2.1.18.</title>
        <authorList>
            <person name="Robertson S.L."/>
            <person name="Meyer T.E."/>
            <person name="Kyndt J.A."/>
        </authorList>
    </citation>
    <scope>NUCLEOTIDE SEQUENCE [LARGE SCALE GENOMIC DNA]</scope>
    <source>
        <strain evidence="4 5">2.1.18</strain>
    </source>
</reference>
<sequence>MDEQRKEPISEDQAGAGIASSASAAAEGEHEAAAQASGADASAQQHEQPAAAANQVERIKDKAAAARDAERLGKVTIMAPPRHENWYRNWDDEIEVEAPDQPADAGRSHNKRQLALIAVAVVLAAFAGAAGGAFTNANLFHPGSSETATKAQTQARALDEQVAKLQTEVAALKASVDQAAKSTSAQIGKATDRLEKIEKAQAEPAQKIARLTETVEKLRTAQADKPAPAPAAPAPTQVASASQDITGTVSPKPVPKPAEVSRLPTVDGWVLRDVYDGGAVVVGREGTFEVYAGDPLPGLGRVDAIRRQDGRWVVVTSRGLIVAR</sequence>
<comment type="caution">
    <text evidence="4">The sequence shown here is derived from an EMBL/GenBank/DDBJ whole genome shotgun (WGS) entry which is preliminary data.</text>
</comment>
<feature type="compositionally biased region" description="Basic and acidic residues" evidence="2">
    <location>
        <begin position="57"/>
        <end position="67"/>
    </location>
</feature>
<evidence type="ECO:0000256" key="2">
    <source>
        <dbReference type="SAM" id="MobiDB-lite"/>
    </source>
</evidence>
<dbReference type="RefSeq" id="WP_119857574.1">
    <property type="nucleotide sequence ID" value="NZ_QYYD01000016.1"/>
</dbReference>
<dbReference type="EMBL" id="QYYD01000016">
    <property type="protein sequence ID" value="RJF70573.1"/>
    <property type="molecule type" value="Genomic_DNA"/>
</dbReference>
<evidence type="ECO:0000256" key="3">
    <source>
        <dbReference type="SAM" id="Phobius"/>
    </source>
</evidence>
<accession>A0A418V3A9</accession>
<proteinExistence type="predicted"/>
<dbReference type="AlphaFoldDB" id="A0A418V3A9"/>
<dbReference type="Proteomes" id="UP000285523">
    <property type="component" value="Unassembled WGS sequence"/>
</dbReference>
<keyword evidence="3" id="KW-0812">Transmembrane</keyword>
<keyword evidence="3" id="KW-1133">Transmembrane helix</keyword>
<dbReference type="OrthoDB" id="7926359at2"/>
<feature type="compositionally biased region" description="Low complexity" evidence="2">
    <location>
        <begin position="13"/>
        <end position="26"/>
    </location>
</feature>
<feature type="transmembrane region" description="Helical" evidence="3">
    <location>
        <begin position="114"/>
        <end position="134"/>
    </location>
</feature>
<evidence type="ECO:0000313" key="5">
    <source>
        <dbReference type="Proteomes" id="UP000285523"/>
    </source>
</evidence>
<organism evidence="4 5">
    <name type="scientific">Rhodopseudomonas palustris</name>
    <dbReference type="NCBI Taxonomy" id="1076"/>
    <lineage>
        <taxon>Bacteria</taxon>
        <taxon>Pseudomonadati</taxon>
        <taxon>Pseudomonadota</taxon>
        <taxon>Alphaproteobacteria</taxon>
        <taxon>Hyphomicrobiales</taxon>
        <taxon>Nitrobacteraceae</taxon>
        <taxon>Rhodopseudomonas</taxon>
    </lineage>
</organism>
<feature type="region of interest" description="Disordered" evidence="2">
    <location>
        <begin position="220"/>
        <end position="259"/>
    </location>
</feature>
<protein>
    <submittedName>
        <fullName evidence="4">Uncharacterized protein</fullName>
    </submittedName>
</protein>
<evidence type="ECO:0000256" key="1">
    <source>
        <dbReference type="SAM" id="Coils"/>
    </source>
</evidence>
<feature type="coiled-coil region" evidence="1">
    <location>
        <begin position="148"/>
        <end position="200"/>
    </location>
</feature>
<keyword evidence="1" id="KW-0175">Coiled coil</keyword>
<evidence type="ECO:0000313" key="4">
    <source>
        <dbReference type="EMBL" id="RJF70573.1"/>
    </source>
</evidence>
<feature type="compositionally biased region" description="Low complexity" evidence="2">
    <location>
        <begin position="33"/>
        <end position="45"/>
    </location>
</feature>
<gene>
    <name evidence="4" type="ORF">D4Q52_16050</name>
</gene>
<feature type="compositionally biased region" description="Polar residues" evidence="2">
    <location>
        <begin position="237"/>
        <end position="249"/>
    </location>
</feature>